<evidence type="ECO:0000313" key="11">
    <source>
        <dbReference type="Proteomes" id="UP000223071"/>
    </source>
</evidence>
<evidence type="ECO:0000256" key="8">
    <source>
        <dbReference type="ARBA" id="ARBA00023136"/>
    </source>
</evidence>
<dbReference type="GO" id="GO:0043190">
    <property type="term" value="C:ATP-binding cassette (ABC) transporter complex"/>
    <property type="evidence" value="ECO:0007669"/>
    <property type="project" value="TreeGrafter"/>
</dbReference>
<evidence type="ECO:0000256" key="5">
    <source>
        <dbReference type="ARBA" id="ARBA00022741"/>
    </source>
</evidence>
<dbReference type="Pfam" id="PF00005">
    <property type="entry name" value="ABC_tran"/>
    <property type="match status" value="1"/>
</dbReference>
<dbReference type="InterPro" id="IPR003593">
    <property type="entry name" value="AAA+_ATPase"/>
</dbReference>
<comment type="caution">
    <text evidence="10">The sequence shown here is derived from an EMBL/GenBank/DDBJ whole genome shotgun (WGS) entry which is preliminary data.</text>
</comment>
<evidence type="ECO:0000256" key="7">
    <source>
        <dbReference type="ARBA" id="ARBA00022967"/>
    </source>
</evidence>
<dbReference type="InterPro" id="IPR003439">
    <property type="entry name" value="ABC_transporter-like_ATP-bd"/>
</dbReference>
<keyword evidence="3" id="KW-0813">Transport</keyword>
<name>A0A2A9HFN7_TEPT2</name>
<keyword evidence="6 10" id="KW-0067">ATP-binding</keyword>
<keyword evidence="5" id="KW-0547">Nucleotide-binding</keyword>
<evidence type="ECO:0000256" key="2">
    <source>
        <dbReference type="ARBA" id="ARBA00005417"/>
    </source>
</evidence>
<accession>A0A2A9HFN7</accession>
<evidence type="ECO:0000256" key="3">
    <source>
        <dbReference type="ARBA" id="ARBA00022448"/>
    </source>
</evidence>
<dbReference type="SMART" id="SM00382">
    <property type="entry name" value="AAA"/>
    <property type="match status" value="1"/>
</dbReference>
<dbReference type="AlphaFoldDB" id="A0A2A9HFN7"/>
<sequence>MTLEAPASPQSPAAAPLVLVEGLVFRYPNGHQALHGIDLRIDPGEKIALIGPNGAGKSTLMLHLNGIHLPSEGRVVVNGLPVCREHLGRIRAMVGLVFQDPDDQLFSPTVYDDVAFGPIHMGLSKEEVDARVARALVAVGLAGFERRQPFHLSIGQRKRAALATVLSMSPSLLVLDEPSAGLDPRGRRELITLLRGLEQTLLVSTHDMRLVAEVFPRTVILDEGRIVADGPTDRLLTDAPLLEAHGLEMP</sequence>
<comment type="subcellular location">
    <subcellularLocation>
        <location evidence="1">Cell membrane</location>
    </subcellularLocation>
</comment>
<evidence type="ECO:0000313" key="10">
    <source>
        <dbReference type="EMBL" id="PFG73951.1"/>
    </source>
</evidence>
<dbReference type="CDD" id="cd03225">
    <property type="entry name" value="ABC_cobalt_CbiO_domain1"/>
    <property type="match status" value="1"/>
</dbReference>
<dbReference type="GO" id="GO:0042626">
    <property type="term" value="F:ATPase-coupled transmembrane transporter activity"/>
    <property type="evidence" value="ECO:0007669"/>
    <property type="project" value="TreeGrafter"/>
</dbReference>
<evidence type="ECO:0000259" key="9">
    <source>
        <dbReference type="PROSITE" id="PS50893"/>
    </source>
</evidence>
<gene>
    <name evidence="10" type="ORF">A9A59_1157</name>
</gene>
<dbReference type="RefSeq" id="WP_098503374.1">
    <property type="nucleotide sequence ID" value="NZ_PDJQ01000001.1"/>
</dbReference>
<reference evidence="10 11" key="1">
    <citation type="submission" date="2017-09" db="EMBL/GenBank/DDBJ databases">
        <title>Sequencing the genomes of two abundant thermophiles in Great Basin hot springs: Thermocrinis jamiesonii and novel Chloroflexi Thermoflexus hugenholtzii.</title>
        <authorList>
            <person name="Hedlund B."/>
        </authorList>
    </citation>
    <scope>NUCLEOTIDE SEQUENCE [LARGE SCALE GENOMIC DNA]</scope>
    <source>
        <strain evidence="10 11">G233</strain>
    </source>
</reference>
<dbReference type="FunFam" id="3.40.50.300:FF:000224">
    <property type="entry name" value="Energy-coupling factor transporter ATP-binding protein EcfA"/>
    <property type="match status" value="1"/>
</dbReference>
<dbReference type="InterPro" id="IPR050095">
    <property type="entry name" value="ECF_ABC_transporter_ATP-bd"/>
</dbReference>
<dbReference type="InterPro" id="IPR027417">
    <property type="entry name" value="P-loop_NTPase"/>
</dbReference>
<keyword evidence="8" id="KW-0472">Membrane</keyword>
<dbReference type="GO" id="GO:0016887">
    <property type="term" value="F:ATP hydrolysis activity"/>
    <property type="evidence" value="ECO:0007669"/>
    <property type="project" value="InterPro"/>
</dbReference>
<dbReference type="SUPFAM" id="SSF52540">
    <property type="entry name" value="P-loop containing nucleoside triphosphate hydrolases"/>
    <property type="match status" value="1"/>
</dbReference>
<proteinExistence type="inferred from homology"/>
<comment type="similarity">
    <text evidence="2">Belongs to the ABC transporter superfamily.</text>
</comment>
<keyword evidence="4" id="KW-1003">Cell membrane</keyword>
<dbReference type="PROSITE" id="PS50893">
    <property type="entry name" value="ABC_TRANSPORTER_2"/>
    <property type="match status" value="1"/>
</dbReference>
<evidence type="ECO:0000256" key="4">
    <source>
        <dbReference type="ARBA" id="ARBA00022475"/>
    </source>
</evidence>
<evidence type="ECO:0000256" key="1">
    <source>
        <dbReference type="ARBA" id="ARBA00004236"/>
    </source>
</evidence>
<dbReference type="Proteomes" id="UP000223071">
    <property type="component" value="Unassembled WGS sequence"/>
</dbReference>
<dbReference type="PANTHER" id="PTHR43553">
    <property type="entry name" value="HEAVY METAL TRANSPORTER"/>
    <property type="match status" value="1"/>
</dbReference>
<organism evidence="10 11">
    <name type="scientific">Tepidiforma thermophila (strain KCTC 52669 / CGMCC 1.13589 / G233)</name>
    <dbReference type="NCBI Taxonomy" id="2761530"/>
    <lineage>
        <taxon>Bacteria</taxon>
        <taxon>Bacillati</taxon>
        <taxon>Chloroflexota</taxon>
        <taxon>Tepidiformia</taxon>
        <taxon>Tepidiformales</taxon>
        <taxon>Tepidiformaceae</taxon>
        <taxon>Tepidiforma</taxon>
    </lineage>
</organism>
<keyword evidence="7" id="KW-1278">Translocase</keyword>
<feature type="domain" description="ABC transporter" evidence="9">
    <location>
        <begin position="18"/>
        <end position="248"/>
    </location>
</feature>
<dbReference type="EMBL" id="PDJQ01000001">
    <property type="protein sequence ID" value="PFG73951.1"/>
    <property type="molecule type" value="Genomic_DNA"/>
</dbReference>
<dbReference type="PANTHER" id="PTHR43553:SF24">
    <property type="entry name" value="ENERGY-COUPLING FACTOR TRANSPORTER ATP-BINDING PROTEIN ECFA1"/>
    <property type="match status" value="1"/>
</dbReference>
<evidence type="ECO:0000256" key="6">
    <source>
        <dbReference type="ARBA" id="ARBA00022840"/>
    </source>
</evidence>
<dbReference type="InterPro" id="IPR015856">
    <property type="entry name" value="ABC_transpr_CbiO/EcfA_su"/>
</dbReference>
<dbReference type="GO" id="GO:0005524">
    <property type="term" value="F:ATP binding"/>
    <property type="evidence" value="ECO:0007669"/>
    <property type="project" value="UniProtKB-KW"/>
</dbReference>
<protein>
    <submittedName>
        <fullName evidence="10">Cobalt/nickel transport system ATP-binding protein/cobalt/nickel transport system permease protein</fullName>
    </submittedName>
</protein>
<dbReference type="Gene3D" id="3.40.50.300">
    <property type="entry name" value="P-loop containing nucleotide triphosphate hydrolases"/>
    <property type="match status" value="1"/>
</dbReference>
<keyword evidence="11" id="KW-1185">Reference proteome</keyword>